<proteinExistence type="predicted"/>
<evidence type="ECO:0000313" key="2">
    <source>
        <dbReference type="Proteomes" id="UP000585474"/>
    </source>
</evidence>
<protein>
    <submittedName>
        <fullName evidence="1">Poly(A) polymerase 3</fullName>
    </submittedName>
</protein>
<name>A0A7J0GSS3_9ERIC</name>
<keyword evidence="2" id="KW-1185">Reference proteome</keyword>
<comment type="caution">
    <text evidence="1">The sequence shown here is derived from an EMBL/GenBank/DDBJ whole genome shotgun (WGS) entry which is preliminary data.</text>
</comment>
<dbReference type="Proteomes" id="UP000585474">
    <property type="component" value="Unassembled WGS sequence"/>
</dbReference>
<sequence length="71" mass="8408">MEEDFFSLRATELKCGRYESLIRIVDQNMANQVYNSESDAYMYWSSLWKPAYTLYINPLGVLTQPLIPERH</sequence>
<dbReference type="EMBL" id="BJWL01000024">
    <property type="protein sequence ID" value="GFZ13880.1"/>
    <property type="molecule type" value="Genomic_DNA"/>
</dbReference>
<reference evidence="1 2" key="1">
    <citation type="submission" date="2019-07" db="EMBL/GenBank/DDBJ databases">
        <title>De Novo Assembly of kiwifruit Actinidia rufa.</title>
        <authorList>
            <person name="Sugita-Konishi S."/>
            <person name="Sato K."/>
            <person name="Mori E."/>
            <person name="Abe Y."/>
            <person name="Kisaki G."/>
            <person name="Hamano K."/>
            <person name="Suezawa K."/>
            <person name="Otani M."/>
            <person name="Fukuda T."/>
            <person name="Manabe T."/>
            <person name="Gomi K."/>
            <person name="Tabuchi M."/>
            <person name="Akimitsu K."/>
            <person name="Kataoka I."/>
        </authorList>
    </citation>
    <scope>NUCLEOTIDE SEQUENCE [LARGE SCALE GENOMIC DNA]</scope>
    <source>
        <strain evidence="2">cv. Fuchu</strain>
    </source>
</reference>
<accession>A0A7J0GSS3</accession>
<evidence type="ECO:0000313" key="1">
    <source>
        <dbReference type="EMBL" id="GFZ13880.1"/>
    </source>
</evidence>
<gene>
    <name evidence="1" type="ORF">Acr_24g0000700</name>
</gene>
<dbReference type="AlphaFoldDB" id="A0A7J0GSS3"/>
<organism evidence="1 2">
    <name type="scientific">Actinidia rufa</name>
    <dbReference type="NCBI Taxonomy" id="165716"/>
    <lineage>
        <taxon>Eukaryota</taxon>
        <taxon>Viridiplantae</taxon>
        <taxon>Streptophyta</taxon>
        <taxon>Embryophyta</taxon>
        <taxon>Tracheophyta</taxon>
        <taxon>Spermatophyta</taxon>
        <taxon>Magnoliopsida</taxon>
        <taxon>eudicotyledons</taxon>
        <taxon>Gunneridae</taxon>
        <taxon>Pentapetalae</taxon>
        <taxon>asterids</taxon>
        <taxon>Ericales</taxon>
        <taxon>Actinidiaceae</taxon>
        <taxon>Actinidia</taxon>
    </lineage>
</organism>